<evidence type="ECO:0000313" key="2">
    <source>
        <dbReference type="EMBL" id="QOR58405.1"/>
    </source>
</evidence>
<feature type="transmembrane region" description="Helical" evidence="1">
    <location>
        <begin position="91"/>
        <end position="110"/>
    </location>
</feature>
<keyword evidence="1" id="KW-0812">Transmembrane</keyword>
<dbReference type="KEGG" id="vg:65128876"/>
<dbReference type="Proteomes" id="UP000594051">
    <property type="component" value="Segment"/>
</dbReference>
<keyword evidence="1" id="KW-0472">Membrane</keyword>
<protein>
    <submittedName>
        <fullName evidence="2">Uncharacterized protein</fullName>
    </submittedName>
</protein>
<evidence type="ECO:0000256" key="1">
    <source>
        <dbReference type="SAM" id="Phobius"/>
    </source>
</evidence>
<keyword evidence="3" id="KW-1185">Reference proteome</keyword>
<evidence type="ECO:0000313" key="3">
    <source>
        <dbReference type="Proteomes" id="UP000594051"/>
    </source>
</evidence>
<reference evidence="2 3" key="1">
    <citation type="submission" date="2020-07" db="EMBL/GenBank/DDBJ databases">
        <title>Taxonomic proposal: Crassvirales, a new order of highly abundant and diverse bacterial viruses.</title>
        <authorList>
            <person name="Shkoporov A.N."/>
            <person name="Stockdale S.R."/>
            <person name="Guerin E."/>
            <person name="Ross R.P."/>
            <person name="Hill C."/>
        </authorList>
    </citation>
    <scope>NUCLEOTIDE SEQUENCE [LARGE SCALE GENOMIC DNA]</scope>
</reference>
<dbReference type="RefSeq" id="YP_010110563.1">
    <property type="nucleotide sequence ID" value="NC_055872.1"/>
</dbReference>
<organism evidence="2 3">
    <name type="scientific">uncultured phage cr118_1</name>
    <dbReference type="NCBI Taxonomy" id="2772063"/>
    <lineage>
        <taxon>Viruses</taxon>
        <taxon>Duplodnaviria</taxon>
        <taxon>Heunggongvirae</taxon>
        <taxon>Uroviricota</taxon>
        <taxon>Caudoviricetes</taxon>
        <taxon>Crassvirales</taxon>
        <taxon>Suoliviridae</taxon>
        <taxon>Uncouvirinae</taxon>
        <taxon>Besingivirus</taxon>
        <taxon>Besingivirus coli</taxon>
    </lineage>
</organism>
<accession>A0A7M1RVF5</accession>
<dbReference type="GeneID" id="65128876"/>
<proteinExistence type="predicted"/>
<dbReference type="EMBL" id="MT774379">
    <property type="protein sequence ID" value="QOR58405.1"/>
    <property type="molecule type" value="Genomic_DNA"/>
</dbReference>
<keyword evidence="1" id="KW-1133">Transmembrane helix</keyword>
<feature type="transmembrane region" description="Helical" evidence="1">
    <location>
        <begin position="122"/>
        <end position="142"/>
    </location>
</feature>
<name>A0A7M1RVF5_9CAUD</name>
<sequence length="168" mass="19409">MKTTITNLIKLLIIWIMCIFIAAAESSCTSQIDTTTKIDTDEYQISNFDTSAKVICNNVQDKINYRYYDTSLSNVDLYSTYYDSIVRESSITLYLPLIVLVFAFIFEITLLNSKYIKRDSIAANATYIITYIIVAFILIYWLNNAPQAIDKLINTDKYIIDELLWVLD</sequence>